<feature type="domain" description="Glycosyltransferase 2-like" evidence="1">
    <location>
        <begin position="242"/>
        <end position="345"/>
    </location>
</feature>
<dbReference type="Pfam" id="PF00535">
    <property type="entry name" value="Glycos_transf_2"/>
    <property type="match status" value="1"/>
</dbReference>
<protein>
    <submittedName>
        <fullName evidence="2">Glycosyltransferase, GT2 family</fullName>
    </submittedName>
</protein>
<dbReference type="EMBL" id="FRXN01000005">
    <property type="protein sequence ID" value="SHO64464.1"/>
    <property type="molecule type" value="Genomic_DNA"/>
</dbReference>
<evidence type="ECO:0000313" key="2">
    <source>
        <dbReference type="EMBL" id="SHO64464.1"/>
    </source>
</evidence>
<keyword evidence="2" id="KW-0808">Transferase</keyword>
<dbReference type="Proteomes" id="UP000184609">
    <property type="component" value="Unassembled WGS sequence"/>
</dbReference>
<reference evidence="3" key="1">
    <citation type="submission" date="2016-12" db="EMBL/GenBank/DDBJ databases">
        <authorList>
            <person name="Varghese N."/>
            <person name="Submissions S."/>
        </authorList>
    </citation>
    <scope>NUCLEOTIDE SEQUENCE [LARGE SCALE GENOMIC DNA]</scope>
    <source>
        <strain evidence="3">DSM 25035</strain>
    </source>
</reference>
<proteinExistence type="predicted"/>
<dbReference type="SUPFAM" id="SSF53448">
    <property type="entry name" value="Nucleotide-diphospho-sugar transferases"/>
    <property type="match status" value="1"/>
</dbReference>
<keyword evidence="3" id="KW-1185">Reference proteome</keyword>
<evidence type="ECO:0000259" key="1">
    <source>
        <dbReference type="Pfam" id="PF00535"/>
    </source>
</evidence>
<accession>A0A1M7ZHW3</accession>
<dbReference type="AlphaFoldDB" id="A0A1M7ZHW3"/>
<dbReference type="STRING" id="1073327.SAMN04488108_3468"/>
<dbReference type="GO" id="GO:0016740">
    <property type="term" value="F:transferase activity"/>
    <property type="evidence" value="ECO:0007669"/>
    <property type="project" value="UniProtKB-KW"/>
</dbReference>
<sequence>MIVIYHQNEKVSLVEFNTKLDLQPSQKFIGRNLAEVALELGTLFPDQILVWCRAELKNSLNLAQIPSLVRNTLEMISYRIQGDSFGYSLDYIDYSTAIKVQKGVRYPTWKMSSTVGAVYGNVLKGLKLKNGVDSEYFFNAISRNLQPHGLLCYQEPRLLKDDAPSIEESTLQGSAIYRFVWDEIAPKWAYFLCLCQLIYEKKLAFGSLTKAIISSKYSNKILKELSQRPQALPVEPEITVDVLIPTLGREKYVEMLLDDLKAQSIVPKRVIIVEQEKEVDAGSQMPFLEQKEWPFEIKHLFSKRWGPCFARNLGLEHIQSEWTFLADDDIRLPENFFTKVIGQLTSLSLEAGTISCLLKGQKELHEEIHQTRIFGAGCSLVKSKALKNTRFDLAYEFGYAEDSDFGAQLRNQGVDVVYLPSPTILHLKAPVGGFREKMEFPWNSPNNNLKPSPTVMLFWHKHFSENQFLGNKLMIFFSFFSKFGRKNPFGFFKKFQKDWDRSLAFARKLESGELRISRTNA</sequence>
<dbReference type="InterPro" id="IPR029044">
    <property type="entry name" value="Nucleotide-diphossugar_trans"/>
</dbReference>
<name>A0A1M7ZHW3_9BACT</name>
<dbReference type="CDD" id="cd00761">
    <property type="entry name" value="Glyco_tranf_GTA_type"/>
    <property type="match status" value="1"/>
</dbReference>
<dbReference type="Gene3D" id="3.90.550.10">
    <property type="entry name" value="Spore Coat Polysaccharide Biosynthesis Protein SpsA, Chain A"/>
    <property type="match status" value="1"/>
</dbReference>
<organism evidence="2 3">
    <name type="scientific">Algoriphagus zhangzhouensis</name>
    <dbReference type="NCBI Taxonomy" id="1073327"/>
    <lineage>
        <taxon>Bacteria</taxon>
        <taxon>Pseudomonadati</taxon>
        <taxon>Bacteroidota</taxon>
        <taxon>Cytophagia</taxon>
        <taxon>Cytophagales</taxon>
        <taxon>Cyclobacteriaceae</taxon>
        <taxon>Algoriphagus</taxon>
    </lineage>
</organism>
<evidence type="ECO:0000313" key="3">
    <source>
        <dbReference type="Proteomes" id="UP000184609"/>
    </source>
</evidence>
<gene>
    <name evidence="2" type="ORF">SAMN04488108_3468</name>
</gene>
<dbReference type="InterPro" id="IPR001173">
    <property type="entry name" value="Glyco_trans_2-like"/>
</dbReference>